<feature type="chain" id="PRO_5036447244" description="Solute-binding protein family 3/N-terminal domain-containing protein" evidence="2">
    <location>
        <begin position="35"/>
        <end position="353"/>
    </location>
</feature>
<evidence type="ECO:0000256" key="1">
    <source>
        <dbReference type="ARBA" id="ARBA00022729"/>
    </source>
</evidence>
<reference evidence="4" key="1">
    <citation type="submission" date="2022-08" db="UniProtKB">
        <authorList>
            <consortium name="EnsemblMetazoa"/>
        </authorList>
    </citation>
    <scope>IDENTIFICATION</scope>
    <source>
        <strain evidence="4">05x7-T-G4-1.051#20</strain>
    </source>
</reference>
<name>A0A8W8M596_MAGGI</name>
<dbReference type="PANTHER" id="PTHR35936:SF19">
    <property type="entry name" value="AMINO-ACID-BINDING PROTEIN YXEM-RELATED"/>
    <property type="match status" value="1"/>
</dbReference>
<dbReference type="PANTHER" id="PTHR35936">
    <property type="entry name" value="MEMBRANE-BOUND LYTIC MUREIN TRANSGLYCOSYLASE F"/>
    <property type="match status" value="1"/>
</dbReference>
<organism evidence="4 5">
    <name type="scientific">Magallana gigas</name>
    <name type="common">Pacific oyster</name>
    <name type="synonym">Crassostrea gigas</name>
    <dbReference type="NCBI Taxonomy" id="29159"/>
    <lineage>
        <taxon>Eukaryota</taxon>
        <taxon>Metazoa</taxon>
        <taxon>Spiralia</taxon>
        <taxon>Lophotrochozoa</taxon>
        <taxon>Mollusca</taxon>
        <taxon>Bivalvia</taxon>
        <taxon>Autobranchia</taxon>
        <taxon>Pteriomorphia</taxon>
        <taxon>Ostreida</taxon>
        <taxon>Ostreoidea</taxon>
        <taxon>Ostreidae</taxon>
        <taxon>Magallana</taxon>
    </lineage>
</organism>
<evidence type="ECO:0000256" key="2">
    <source>
        <dbReference type="SAM" id="SignalP"/>
    </source>
</evidence>
<dbReference type="EnsemblMetazoa" id="G31229.8">
    <property type="protein sequence ID" value="G31229.8:cds"/>
    <property type="gene ID" value="G31229"/>
</dbReference>
<dbReference type="Pfam" id="PF00497">
    <property type="entry name" value="SBP_bac_3"/>
    <property type="match status" value="1"/>
</dbReference>
<dbReference type="SUPFAM" id="SSF53850">
    <property type="entry name" value="Periplasmic binding protein-like II"/>
    <property type="match status" value="1"/>
</dbReference>
<keyword evidence="5" id="KW-1185">Reference proteome</keyword>
<feature type="signal peptide" evidence="2">
    <location>
        <begin position="1"/>
        <end position="34"/>
    </location>
</feature>
<accession>A0A8W8M596</accession>
<dbReference type="Gene3D" id="3.40.190.10">
    <property type="entry name" value="Periplasmic binding protein-like II"/>
    <property type="match status" value="2"/>
</dbReference>
<sequence length="353" mass="39335">MAEVNRRSSPLRKMNVLGLLCVCGLVILPTPVQAKTWVFAVGGNRRPWNFIGDDGVLKGADLDLIQAVCDVANQKCATTVVPTEACVQTVRGRFYPGEGLMAGWFDACTSYVSSIDRVNALQFTDPIRTTTSTFTVLQGNPKNFDPLNLQNAVIVHLNGAFTNEQCTIRIGLGRPKAVLVAAGIAEAKELLLNRTADALFSPRTTFNDLEVLPGRYRCDVSGVGMMVKKDSELPVWWNPAFQKYYMSGRYNDACDQINQKYGVDDGDTCHPIKSSADTRSPPLSLLLSSASLLLFSTQFYNWLVVIYLPDFQYITAYQDQHLNKELWEPEVLQFGNAKTVLSYSLHKFRRLIM</sequence>
<evidence type="ECO:0000313" key="5">
    <source>
        <dbReference type="Proteomes" id="UP000005408"/>
    </source>
</evidence>
<dbReference type="AlphaFoldDB" id="A0A8W8M596"/>
<dbReference type="Proteomes" id="UP000005408">
    <property type="component" value="Unassembled WGS sequence"/>
</dbReference>
<protein>
    <recommendedName>
        <fullName evidence="3">Solute-binding protein family 3/N-terminal domain-containing protein</fullName>
    </recommendedName>
</protein>
<dbReference type="InterPro" id="IPR001638">
    <property type="entry name" value="Solute-binding_3/MltF_N"/>
</dbReference>
<proteinExistence type="predicted"/>
<evidence type="ECO:0000259" key="3">
    <source>
        <dbReference type="Pfam" id="PF00497"/>
    </source>
</evidence>
<evidence type="ECO:0000313" key="4">
    <source>
        <dbReference type="EnsemblMetazoa" id="G31229.8:cds"/>
    </source>
</evidence>
<feature type="domain" description="Solute-binding protein family 3/N-terminal" evidence="3">
    <location>
        <begin position="40"/>
        <end position="252"/>
    </location>
</feature>
<keyword evidence="1 2" id="KW-0732">Signal</keyword>